<reference evidence="6" key="1">
    <citation type="submission" date="2016-10" db="EMBL/GenBank/DDBJ databases">
        <authorList>
            <person name="Varghese N."/>
            <person name="Submissions S."/>
        </authorList>
    </citation>
    <scope>NUCLEOTIDE SEQUENCE [LARGE SCALE GENOMIC DNA]</scope>
    <source>
        <strain evidence="6">CGMCC 4.3568</strain>
    </source>
</reference>
<name>A0A1I1A089_9PSEU</name>
<feature type="region of interest" description="Disordered" evidence="3">
    <location>
        <begin position="1"/>
        <end position="52"/>
    </location>
</feature>
<evidence type="ECO:0000313" key="6">
    <source>
        <dbReference type="Proteomes" id="UP000243799"/>
    </source>
</evidence>
<dbReference type="EMBL" id="FOKG01000008">
    <property type="protein sequence ID" value="SFB30766.1"/>
    <property type="molecule type" value="Genomic_DNA"/>
</dbReference>
<dbReference type="AlphaFoldDB" id="A0A1I1A089"/>
<dbReference type="PANTHER" id="PTHR37042">
    <property type="entry name" value="OUTER MEMBRANE PROTEIN RV1973"/>
    <property type="match status" value="1"/>
</dbReference>
<evidence type="ECO:0000313" key="5">
    <source>
        <dbReference type="EMBL" id="SFB30766.1"/>
    </source>
</evidence>
<feature type="transmembrane region" description="Helical" evidence="4">
    <location>
        <begin position="62"/>
        <end position="87"/>
    </location>
</feature>
<protein>
    <submittedName>
        <fullName evidence="5">Mce-associated membrane protein</fullName>
    </submittedName>
</protein>
<organism evidence="5 6">
    <name type="scientific">Amycolatopsis marina</name>
    <dbReference type="NCBI Taxonomy" id="490629"/>
    <lineage>
        <taxon>Bacteria</taxon>
        <taxon>Bacillati</taxon>
        <taxon>Actinomycetota</taxon>
        <taxon>Actinomycetes</taxon>
        <taxon>Pseudonocardiales</taxon>
        <taxon>Pseudonocardiaceae</taxon>
        <taxon>Amycolatopsis</taxon>
    </lineage>
</organism>
<evidence type="ECO:0000256" key="2">
    <source>
        <dbReference type="ARBA" id="ARBA00023136"/>
    </source>
</evidence>
<feature type="compositionally biased region" description="Basic and acidic residues" evidence="3">
    <location>
        <begin position="19"/>
        <end position="30"/>
    </location>
</feature>
<keyword evidence="4" id="KW-1133">Transmembrane helix</keyword>
<dbReference type="PANTHER" id="PTHR37042:SF4">
    <property type="entry name" value="OUTER MEMBRANE PROTEIN RV1973"/>
    <property type="match status" value="1"/>
</dbReference>
<proteinExistence type="predicted"/>
<keyword evidence="2 4" id="KW-0472">Membrane</keyword>
<dbReference type="RefSeq" id="WP_245788365.1">
    <property type="nucleotide sequence ID" value="NZ_FOKG01000008.1"/>
</dbReference>
<keyword evidence="6" id="KW-1185">Reference proteome</keyword>
<evidence type="ECO:0000256" key="4">
    <source>
        <dbReference type="SAM" id="Phobius"/>
    </source>
</evidence>
<comment type="subcellular location">
    <subcellularLocation>
        <location evidence="1">Membrane</location>
    </subcellularLocation>
</comment>
<accession>A0A1I1A089</accession>
<dbReference type="GO" id="GO:0016020">
    <property type="term" value="C:membrane"/>
    <property type="evidence" value="ECO:0007669"/>
    <property type="project" value="UniProtKB-SubCell"/>
</dbReference>
<sequence length="230" mass="24510">MSSEEQRTESAADVDETADVEHVDDERSADTAEDGSGEAESNADGQQDAEKAARNETLKRRLVFGSAALAAASIIAAAVFGVLWWIAASDDDADLAQTREEIVRVGSSAVQAFTELDYTKPDEYFDRSAAAATGELAEQINAGREANKKAMVEAKTTASTKVLDLAVAELNEHEGKASFLAAIQVEVKQGEQSSVKAMRVEVQMTRVEEDGEQTWKVSGISQVPVVGAAQ</sequence>
<feature type="compositionally biased region" description="Basic and acidic residues" evidence="3">
    <location>
        <begin position="1"/>
        <end position="10"/>
    </location>
</feature>
<keyword evidence="4" id="KW-0812">Transmembrane</keyword>
<gene>
    <name evidence="5" type="ORF">SAMN05216266_10810</name>
</gene>
<evidence type="ECO:0000256" key="3">
    <source>
        <dbReference type="SAM" id="MobiDB-lite"/>
    </source>
</evidence>
<dbReference type="Proteomes" id="UP000243799">
    <property type="component" value="Unassembled WGS sequence"/>
</dbReference>
<evidence type="ECO:0000256" key="1">
    <source>
        <dbReference type="ARBA" id="ARBA00004370"/>
    </source>
</evidence>
<dbReference type="STRING" id="490629.SAMN05216266_10810"/>